<comment type="caution">
    <text evidence="3">The sequence shown here is derived from an EMBL/GenBank/DDBJ whole genome shotgun (WGS) entry which is preliminary data.</text>
</comment>
<dbReference type="AlphaFoldDB" id="X6PEY1"/>
<feature type="transmembrane region" description="Helical" evidence="2">
    <location>
        <begin position="323"/>
        <end position="348"/>
    </location>
</feature>
<accession>X6PEY1</accession>
<feature type="region of interest" description="Disordered" evidence="1">
    <location>
        <begin position="26"/>
        <end position="48"/>
    </location>
</feature>
<protein>
    <submittedName>
        <fullName evidence="3">Carbon catabolite repressor protein</fullName>
    </submittedName>
</protein>
<dbReference type="OMA" id="WRCERFR"/>
<dbReference type="Proteomes" id="UP000023152">
    <property type="component" value="Unassembled WGS sequence"/>
</dbReference>
<feature type="region of interest" description="Disordered" evidence="1">
    <location>
        <begin position="455"/>
        <end position="537"/>
    </location>
</feature>
<dbReference type="EMBL" id="ASPP01000433">
    <property type="protein sequence ID" value="ETO36663.1"/>
    <property type="molecule type" value="Genomic_DNA"/>
</dbReference>
<feature type="compositionally biased region" description="Low complexity" evidence="1">
    <location>
        <begin position="485"/>
        <end position="497"/>
    </location>
</feature>
<evidence type="ECO:0000313" key="3">
    <source>
        <dbReference type="EMBL" id="ETO36663.1"/>
    </source>
</evidence>
<dbReference type="SUPFAM" id="SSF56219">
    <property type="entry name" value="DNase I-like"/>
    <property type="match status" value="1"/>
</dbReference>
<evidence type="ECO:0000256" key="1">
    <source>
        <dbReference type="SAM" id="MobiDB-lite"/>
    </source>
</evidence>
<reference evidence="3 4" key="1">
    <citation type="journal article" date="2013" name="Curr. Biol.">
        <title>The Genome of the Foraminiferan Reticulomyxa filosa.</title>
        <authorList>
            <person name="Glockner G."/>
            <person name="Hulsmann N."/>
            <person name="Schleicher M."/>
            <person name="Noegel A.A."/>
            <person name="Eichinger L."/>
            <person name="Gallinger C."/>
            <person name="Pawlowski J."/>
            <person name="Sierra R."/>
            <person name="Euteneuer U."/>
            <person name="Pillet L."/>
            <person name="Moustafa A."/>
            <person name="Platzer M."/>
            <person name="Groth M."/>
            <person name="Szafranski K."/>
            <person name="Schliwa M."/>
        </authorList>
    </citation>
    <scope>NUCLEOTIDE SEQUENCE [LARGE SCALE GENOMIC DNA]</scope>
</reference>
<keyword evidence="2" id="KW-1133">Transmembrane helix</keyword>
<dbReference type="InterPro" id="IPR036691">
    <property type="entry name" value="Endo/exonu/phosph_ase_sf"/>
</dbReference>
<feature type="compositionally biased region" description="Polar residues" evidence="1">
    <location>
        <begin position="505"/>
        <end position="518"/>
    </location>
</feature>
<proteinExistence type="predicted"/>
<feature type="transmembrane region" description="Helical" evidence="2">
    <location>
        <begin position="158"/>
        <end position="183"/>
    </location>
</feature>
<sequence>NKIYQSHTVRTNFCLCTNAKLVSRLSKKKKTKQSPKGKNDSSESKGEKQLAIRLSEKLKRSLEHIDSLMEQKHDEKSFRFRVTTLNILSDEYCSPKQYPYCPTDQLKWEQRLTHLLQFLSACNSELIALQEVDHPTDIIMPYKIVIITIMQKEQDKKLMVFFSVDKNIINIYAYMYICCLLLWSKKHFAMYDTDKKFPTFSNPMTIELNDLADACTSTNVQNHYRRDNVASFVLLQHRPNHVILFCTCHLYYHWLKGDVRLRQCAYIVNILHYVASQIMHTDQNIQNVSILLTGLLCCFFASLNFFFVLIMCNQFEHATYIHIHIYICICIYIYYVIYIYIIILYTYVYKYIFFVKERFCIYLCILYAQKGDFNAIPGSGAFQYLAKGTHTMKAHGNSELKLIMDPSLNKLARWMRAIGVDTTFFDPTNANNEFFDPTTVEKPINTIVDEKNDVLSSMSMPSISTTGKKKKKDDRKENEEREDNNANANGNESANKNNNDDESATSQAYASVIKETTANGNKNESKSGNKKQWSKSQSSLARDCKKLFDVAKQQGRYLITKSKQLAARRDCPPHVFLHSNDMILNLQYLIQYFGISYDQQALFTR</sequence>
<keyword evidence="4" id="KW-1185">Reference proteome</keyword>
<feature type="compositionally biased region" description="Basic residues" evidence="1">
    <location>
        <begin position="26"/>
        <end position="35"/>
    </location>
</feature>
<dbReference type="GO" id="GO:0000175">
    <property type="term" value="F:3'-5'-RNA exonuclease activity"/>
    <property type="evidence" value="ECO:0007669"/>
    <property type="project" value="TreeGrafter"/>
</dbReference>
<evidence type="ECO:0000256" key="2">
    <source>
        <dbReference type="SAM" id="Phobius"/>
    </source>
</evidence>
<dbReference type="Gene3D" id="3.60.10.10">
    <property type="entry name" value="Endonuclease/exonuclease/phosphatase"/>
    <property type="match status" value="1"/>
</dbReference>
<keyword evidence="2" id="KW-0812">Transmembrane</keyword>
<feature type="transmembrane region" description="Helical" evidence="2">
    <location>
        <begin position="288"/>
        <end position="311"/>
    </location>
</feature>
<name>X6PEY1_RETFI</name>
<dbReference type="PANTHER" id="PTHR12121">
    <property type="entry name" value="CARBON CATABOLITE REPRESSOR PROTEIN 4"/>
    <property type="match status" value="1"/>
</dbReference>
<keyword evidence="2" id="KW-0472">Membrane</keyword>
<dbReference type="OrthoDB" id="428734at2759"/>
<dbReference type="InterPro" id="IPR050410">
    <property type="entry name" value="CCR4/nocturin_mRNA_transcr"/>
</dbReference>
<gene>
    <name evidence="3" type="ORF">RFI_00399</name>
</gene>
<feature type="non-terminal residue" evidence="3">
    <location>
        <position position="1"/>
    </location>
</feature>
<evidence type="ECO:0000313" key="4">
    <source>
        <dbReference type="Proteomes" id="UP000023152"/>
    </source>
</evidence>
<organism evidence="3 4">
    <name type="scientific">Reticulomyxa filosa</name>
    <dbReference type="NCBI Taxonomy" id="46433"/>
    <lineage>
        <taxon>Eukaryota</taxon>
        <taxon>Sar</taxon>
        <taxon>Rhizaria</taxon>
        <taxon>Retaria</taxon>
        <taxon>Foraminifera</taxon>
        <taxon>Monothalamids</taxon>
        <taxon>Reticulomyxidae</taxon>
        <taxon>Reticulomyxa</taxon>
    </lineage>
</organism>
<feature type="compositionally biased region" description="Basic and acidic residues" evidence="1">
    <location>
        <begin position="37"/>
        <end position="48"/>
    </location>
</feature>
<dbReference type="PANTHER" id="PTHR12121:SF34">
    <property type="entry name" value="PROTEIN ANGEL"/>
    <property type="match status" value="1"/>
</dbReference>
<feature type="compositionally biased region" description="Polar residues" evidence="1">
    <location>
        <begin position="455"/>
        <end position="466"/>
    </location>
</feature>